<organism evidence="4 5">
    <name type="scientific">Thiobacillus denitrificans (strain ATCC 25259 / T1)</name>
    <dbReference type="NCBI Taxonomy" id="292415"/>
    <lineage>
        <taxon>Bacteria</taxon>
        <taxon>Pseudomonadati</taxon>
        <taxon>Pseudomonadota</taxon>
        <taxon>Betaproteobacteria</taxon>
        <taxon>Nitrosomonadales</taxon>
        <taxon>Thiobacillaceae</taxon>
        <taxon>Thiobacillus</taxon>
    </lineage>
</organism>
<dbReference type="Pfam" id="PF13511">
    <property type="entry name" value="DUF4124"/>
    <property type="match status" value="1"/>
</dbReference>
<gene>
    <name evidence="4" type="ordered locus">Tbd_0256</name>
</gene>
<dbReference type="Proteomes" id="UP000008291">
    <property type="component" value="Chromosome"/>
</dbReference>
<dbReference type="OrthoDB" id="7064973at2"/>
<feature type="domain" description="DUF4124" evidence="3">
    <location>
        <begin position="26"/>
        <end position="79"/>
    </location>
</feature>
<dbReference type="HOGENOM" id="CLU_094869_2_0_4"/>
<dbReference type="STRING" id="292415.Tbd_0256"/>
<dbReference type="RefSeq" id="WP_011310769.1">
    <property type="nucleotide sequence ID" value="NC_007404.1"/>
</dbReference>
<evidence type="ECO:0000313" key="5">
    <source>
        <dbReference type="Proteomes" id="UP000008291"/>
    </source>
</evidence>
<evidence type="ECO:0000256" key="1">
    <source>
        <dbReference type="SAM" id="Coils"/>
    </source>
</evidence>
<dbReference type="AlphaFoldDB" id="Q3SM41"/>
<feature type="chain" id="PRO_5004229123" description="DUF4124 domain-containing protein" evidence="2">
    <location>
        <begin position="37"/>
        <end position="215"/>
    </location>
</feature>
<name>Q3SM41_THIDA</name>
<dbReference type="EMBL" id="CP000116">
    <property type="protein sequence ID" value="AAZ96209.1"/>
    <property type="molecule type" value="Genomic_DNA"/>
</dbReference>
<keyword evidence="2" id="KW-0732">Signal</keyword>
<dbReference type="InterPro" id="IPR025392">
    <property type="entry name" value="DUF4124"/>
</dbReference>
<dbReference type="eggNOG" id="ENOG50331GN">
    <property type="taxonomic scope" value="Bacteria"/>
</dbReference>
<evidence type="ECO:0000313" key="4">
    <source>
        <dbReference type="EMBL" id="AAZ96209.1"/>
    </source>
</evidence>
<keyword evidence="5" id="KW-1185">Reference proteome</keyword>
<accession>Q3SM41</accession>
<dbReference type="KEGG" id="tbd:Tbd_0256"/>
<keyword evidence="1" id="KW-0175">Coiled coil</keyword>
<feature type="coiled-coil region" evidence="1">
    <location>
        <begin position="134"/>
        <end position="161"/>
    </location>
</feature>
<feature type="signal peptide" evidence="2">
    <location>
        <begin position="1"/>
        <end position="36"/>
    </location>
</feature>
<proteinExistence type="predicted"/>
<evidence type="ECO:0000259" key="3">
    <source>
        <dbReference type="Pfam" id="PF13511"/>
    </source>
</evidence>
<protein>
    <recommendedName>
        <fullName evidence="3">DUF4124 domain-containing protein</fullName>
    </recommendedName>
</protein>
<sequence>MRTDVRNCRPWRITAKTTASRLLAVALALAAGGAQAGMYRWVDGNGRVQYSDTPPTTFQTSGGVEMSKQGNVVRRTQSEAERRAEAERVAEQKRVAKIQQRQAQLDRALMSTYTSEAEIDLARDRALEHHKLAIKGARIRAETVERNLAELRARIAGIEKAGRPVGPGLKDQLAQAGRESADLAHTVDSNEEAMTKVREKYAADKARFRELTGQP</sequence>
<evidence type="ECO:0000256" key="2">
    <source>
        <dbReference type="SAM" id="SignalP"/>
    </source>
</evidence>
<reference evidence="4 5" key="1">
    <citation type="journal article" date="2006" name="J. Bacteriol.">
        <title>The genome sequence of the obligately chemolithoautotrophic, facultatively anaerobic bacterium Thiobacillus denitrificans.</title>
        <authorList>
            <person name="Beller H.R."/>
            <person name="Chain P.S."/>
            <person name="Letain T.E."/>
            <person name="Chakicherla A."/>
            <person name="Larimer F.W."/>
            <person name="Richardson P.M."/>
            <person name="Coleman M.A."/>
            <person name="Wood A.P."/>
            <person name="Kelly D.P."/>
        </authorList>
    </citation>
    <scope>NUCLEOTIDE SEQUENCE [LARGE SCALE GENOMIC DNA]</scope>
    <source>
        <strain evidence="4 5">ATCC 25259</strain>
    </source>
</reference>